<gene>
    <name evidence="2" type="ORF">AELLOGFF_02798</name>
</gene>
<feature type="compositionally biased region" description="Basic and acidic residues" evidence="1">
    <location>
        <begin position="178"/>
        <end position="188"/>
    </location>
</feature>
<feature type="region of interest" description="Disordered" evidence="1">
    <location>
        <begin position="140"/>
        <end position="188"/>
    </location>
</feature>
<evidence type="ECO:0000256" key="1">
    <source>
        <dbReference type="SAM" id="MobiDB-lite"/>
    </source>
</evidence>
<dbReference type="EMBL" id="CACSIP010000003">
    <property type="protein sequence ID" value="CAA0092379.1"/>
    <property type="molecule type" value="Genomic_DNA"/>
</dbReference>
<dbReference type="Proteomes" id="UP000430146">
    <property type="component" value="Unassembled WGS sequence"/>
</dbReference>
<feature type="region of interest" description="Disordered" evidence="1">
    <location>
        <begin position="49"/>
        <end position="100"/>
    </location>
</feature>
<feature type="region of interest" description="Disordered" evidence="1">
    <location>
        <begin position="201"/>
        <end position="231"/>
    </location>
</feature>
<evidence type="ECO:0000313" key="3">
    <source>
        <dbReference type="Proteomes" id="UP000430146"/>
    </source>
</evidence>
<name>A0A5S9NPQ5_MYCVN</name>
<evidence type="ECO:0000313" key="2">
    <source>
        <dbReference type="EMBL" id="CAA0092379.1"/>
    </source>
</evidence>
<keyword evidence="3" id="KW-1185">Reference proteome</keyword>
<accession>A0A5S9NPQ5</accession>
<reference evidence="2 3" key="1">
    <citation type="submission" date="2019-11" db="EMBL/GenBank/DDBJ databases">
        <authorList>
            <person name="Holert J."/>
        </authorList>
    </citation>
    <scope>NUCLEOTIDE SEQUENCE [LARGE SCALE GENOMIC DNA]</scope>
    <source>
        <strain evidence="2">BC8_1</strain>
    </source>
</reference>
<organism evidence="2 3">
    <name type="scientific">Mycolicibacterium vanbaalenii</name>
    <name type="common">Mycobacterium vanbaalenii</name>
    <dbReference type="NCBI Taxonomy" id="110539"/>
    <lineage>
        <taxon>Bacteria</taxon>
        <taxon>Bacillati</taxon>
        <taxon>Actinomycetota</taxon>
        <taxon>Actinomycetes</taxon>
        <taxon>Mycobacteriales</taxon>
        <taxon>Mycobacteriaceae</taxon>
        <taxon>Mycolicibacterium</taxon>
    </lineage>
</organism>
<sequence length="231" mass="25265">MDHFDQLAGRHPVERIEHAVGVTPLVDLQAPGKGRRPTVEFLVEVVAEPSDPLGENDSRRDRVAECGQRYPAQPTGDPGTDRTERNSAPDTEAAIPYPQCGTEPCSVCAEIRSPVGEYVVHPTTDETKRHRPQRHVVDDAWFASPGHPTPVTDHQRGDDPGDDEQCVGTQRQGPELPDPLRRTRNVGEDRRGHAVILWRTPSASSSVRDRSAGIPSLRADTSAEPTMTPSA</sequence>
<dbReference type="AlphaFoldDB" id="A0A5S9NPQ5"/>
<protein>
    <submittedName>
        <fullName evidence="2">Uncharacterized protein</fullName>
    </submittedName>
</protein>
<proteinExistence type="predicted"/>